<evidence type="ECO:0000256" key="1">
    <source>
        <dbReference type="ARBA" id="ARBA00022737"/>
    </source>
</evidence>
<dbReference type="InterPro" id="IPR001763">
    <property type="entry name" value="Rhodanese-like_dom"/>
</dbReference>
<dbReference type="SMART" id="SM00450">
    <property type="entry name" value="RHOD"/>
    <property type="match status" value="3"/>
</dbReference>
<dbReference type="EMBL" id="FNLO01000002">
    <property type="protein sequence ID" value="SDV47161.1"/>
    <property type="molecule type" value="Genomic_DNA"/>
</dbReference>
<protein>
    <submittedName>
        <fullName evidence="4">Rhodanese-related sulfurtransferase</fullName>
    </submittedName>
</protein>
<evidence type="ECO:0000313" key="4">
    <source>
        <dbReference type="EMBL" id="SDV47161.1"/>
    </source>
</evidence>
<dbReference type="PANTHER" id="PTHR43855">
    <property type="entry name" value="THIOSULFATE SULFURTRANSFERASE"/>
    <property type="match status" value="1"/>
</dbReference>
<evidence type="ECO:0000259" key="3">
    <source>
        <dbReference type="PROSITE" id="PS50206"/>
    </source>
</evidence>
<evidence type="ECO:0000313" key="5">
    <source>
        <dbReference type="Proteomes" id="UP000243719"/>
    </source>
</evidence>
<accession>A0A1H2PL17</accession>
<dbReference type="Proteomes" id="UP000243719">
    <property type="component" value="Unassembled WGS sequence"/>
</dbReference>
<dbReference type="GO" id="GO:0016740">
    <property type="term" value="F:transferase activity"/>
    <property type="evidence" value="ECO:0007669"/>
    <property type="project" value="UniProtKB-KW"/>
</dbReference>
<keyword evidence="5" id="KW-1185">Reference proteome</keyword>
<dbReference type="Pfam" id="PF00581">
    <property type="entry name" value="Rhodanese"/>
    <property type="match status" value="3"/>
</dbReference>
<dbReference type="OrthoDB" id="9789585at2"/>
<dbReference type="Gene3D" id="3.40.250.10">
    <property type="entry name" value="Rhodanese-like domain"/>
    <property type="match status" value="4"/>
</dbReference>
<dbReference type="STRING" id="1770053.SAMN05216551_102327"/>
<feature type="domain" description="Rhodanese" evidence="3">
    <location>
        <begin position="19"/>
        <end position="109"/>
    </location>
</feature>
<dbReference type="PANTHER" id="PTHR43855:SF1">
    <property type="entry name" value="THIOSULFATE SULFURTRANSFERASE"/>
    <property type="match status" value="1"/>
</dbReference>
<keyword evidence="4" id="KW-0808">Transferase</keyword>
<sequence>MTQPLRISPLSLRALLDHPPPELAILDVAEEGQFAERHLLHAVNVPYSQIEIFIGPLVPRLSTPIVLIDHGGGIGRRAASRLAALGYTDLSILDGGIAAWEARGFSLFDGVHVLSKAFGEWLERACATPSITAVALHERRLAKQATVILDPRAPAEHAARHVPGAASAPGQELLRVFDWHVRDPAALVVVACGGRTRGIVGAQTLIDAGVPNQVVALENGNHGWQLAGFEFETGAQTQGVPVQADHAPRASAWARRIRDAFLVPSTDDRQVSEWLSDRTGRTTYLLDVRTAREHARGHYRHARSAPGGQLVQATDRWLATRGARVVLVDDDGIRATPTALRLRQMGWDAYVLTVEHLSESGDGSGDSGTDGDAPSTPPDPDAAAYVHRQRAPIPKQVAEITPAEAVRRIEAGAKGISFDPSADYLACHPDGFEWSNRTDIAHLVDALETGRALVLFSSDTAAAHLAAVDLVDSSRRVDAVDRVAVVAGGMPQWLEAGLPASAAQPGAIDPARRIDWLQWLRSRRHGDAAAMRAYLAWEHGLLARIAQCGEPFPGWPGMASVTACDGPARTR</sequence>
<keyword evidence="1" id="KW-0677">Repeat</keyword>
<dbReference type="RefSeq" id="WP_091905415.1">
    <property type="nucleotide sequence ID" value="NZ_FNLO01000002.1"/>
</dbReference>
<feature type="domain" description="Rhodanese" evidence="3">
    <location>
        <begin position="142"/>
        <end position="233"/>
    </location>
</feature>
<gene>
    <name evidence="4" type="ORF">SAMN05216551_102327</name>
</gene>
<reference evidence="5" key="1">
    <citation type="submission" date="2016-09" db="EMBL/GenBank/DDBJ databases">
        <authorList>
            <person name="Varghese N."/>
            <person name="Submissions S."/>
        </authorList>
    </citation>
    <scope>NUCLEOTIDE SEQUENCE [LARGE SCALE GENOMIC DNA]</scope>
    <source>
        <strain evidence="5">JS23</strain>
    </source>
</reference>
<dbReference type="PROSITE" id="PS50206">
    <property type="entry name" value="RHODANESE_3"/>
    <property type="match status" value="4"/>
</dbReference>
<proteinExistence type="predicted"/>
<dbReference type="InterPro" id="IPR051126">
    <property type="entry name" value="Thiosulfate_sulfurtransferase"/>
</dbReference>
<name>A0A1H2PL17_9BURK</name>
<feature type="domain" description="Rhodanese" evidence="3">
    <location>
        <begin position="482"/>
        <end position="502"/>
    </location>
</feature>
<feature type="region of interest" description="Disordered" evidence="2">
    <location>
        <begin position="358"/>
        <end position="382"/>
    </location>
</feature>
<evidence type="ECO:0000256" key="2">
    <source>
        <dbReference type="SAM" id="MobiDB-lite"/>
    </source>
</evidence>
<dbReference type="AlphaFoldDB" id="A0A1H2PL17"/>
<organism evidence="4 5">
    <name type="scientific">Chitinasiproducens palmae</name>
    <dbReference type="NCBI Taxonomy" id="1770053"/>
    <lineage>
        <taxon>Bacteria</taxon>
        <taxon>Pseudomonadati</taxon>
        <taxon>Pseudomonadota</taxon>
        <taxon>Betaproteobacteria</taxon>
        <taxon>Burkholderiales</taxon>
        <taxon>Burkholderiaceae</taxon>
        <taxon>Chitinasiproducens</taxon>
    </lineage>
</organism>
<dbReference type="SUPFAM" id="SSF52821">
    <property type="entry name" value="Rhodanese/Cell cycle control phosphatase"/>
    <property type="match status" value="4"/>
</dbReference>
<feature type="domain" description="Rhodanese" evidence="3">
    <location>
        <begin position="279"/>
        <end position="355"/>
    </location>
</feature>
<dbReference type="InterPro" id="IPR036873">
    <property type="entry name" value="Rhodanese-like_dom_sf"/>
</dbReference>